<evidence type="ECO:0000256" key="1">
    <source>
        <dbReference type="SAM" id="Phobius"/>
    </source>
</evidence>
<keyword evidence="1" id="KW-0472">Membrane</keyword>
<feature type="transmembrane region" description="Helical" evidence="1">
    <location>
        <begin position="99"/>
        <end position="116"/>
    </location>
</feature>
<dbReference type="Proteomes" id="UP000235363">
    <property type="component" value="Unassembled WGS sequence"/>
</dbReference>
<gene>
    <name evidence="2" type="ORF">CJ204_02845</name>
</gene>
<keyword evidence="1" id="KW-0812">Transmembrane</keyword>
<name>A0A2N6T109_9CORY</name>
<accession>A0A2N6T109</accession>
<dbReference type="EMBL" id="PNHF01000004">
    <property type="protein sequence ID" value="PMC62985.1"/>
    <property type="molecule type" value="Genomic_DNA"/>
</dbReference>
<dbReference type="RefSeq" id="WP_102212123.1">
    <property type="nucleotide sequence ID" value="NZ_PNHF01000004.1"/>
</dbReference>
<comment type="caution">
    <text evidence="2">The sequence shown here is derived from an EMBL/GenBank/DDBJ whole genome shotgun (WGS) entry which is preliminary data.</text>
</comment>
<feature type="transmembrane region" description="Helical" evidence="1">
    <location>
        <begin position="76"/>
        <end position="93"/>
    </location>
</feature>
<reference evidence="2 3" key="1">
    <citation type="submission" date="2017-09" db="EMBL/GenBank/DDBJ databases">
        <title>Bacterial strain isolated from the female urinary microbiota.</title>
        <authorList>
            <person name="Thomas-White K."/>
            <person name="Kumar N."/>
            <person name="Forster S."/>
            <person name="Putonti C."/>
            <person name="Lawley T."/>
            <person name="Wolfe A.J."/>
        </authorList>
    </citation>
    <scope>NUCLEOTIDE SEQUENCE [LARGE SCALE GENOMIC DNA]</scope>
    <source>
        <strain evidence="2 3">UMB0908</strain>
    </source>
</reference>
<dbReference type="AlphaFoldDB" id="A0A2N6T109"/>
<organism evidence="2 3">
    <name type="scientific">Corynebacterium xerosis</name>
    <dbReference type="NCBI Taxonomy" id="1725"/>
    <lineage>
        <taxon>Bacteria</taxon>
        <taxon>Bacillati</taxon>
        <taxon>Actinomycetota</taxon>
        <taxon>Actinomycetes</taxon>
        <taxon>Mycobacteriales</taxon>
        <taxon>Corynebacteriaceae</taxon>
        <taxon>Corynebacterium</taxon>
    </lineage>
</organism>
<keyword evidence="1" id="KW-1133">Transmembrane helix</keyword>
<protein>
    <submittedName>
        <fullName evidence="2">Uncharacterized protein</fullName>
    </submittedName>
</protein>
<feature type="transmembrane region" description="Helical" evidence="1">
    <location>
        <begin position="12"/>
        <end position="31"/>
    </location>
</feature>
<evidence type="ECO:0000313" key="3">
    <source>
        <dbReference type="Proteomes" id="UP000235363"/>
    </source>
</evidence>
<evidence type="ECO:0000313" key="2">
    <source>
        <dbReference type="EMBL" id="PMC62985.1"/>
    </source>
</evidence>
<proteinExistence type="predicted"/>
<dbReference type="STRING" id="1725.WU86_09775"/>
<feature type="transmembrane region" description="Helical" evidence="1">
    <location>
        <begin position="46"/>
        <end position="64"/>
    </location>
</feature>
<sequence length="127" mass="13134">MAAEARIGRPAWSLTLVGGAIAQAVVSMLLLTGDRSGIRPEVARDIVIVGVLGIVVAILAALLAPSAETSKTARRVLIGAVVLMTFVSLAGAMAMAVTAWTVVPVGVMILGLVLLYRDIRGRRDGES</sequence>